<protein>
    <submittedName>
        <fullName evidence="1">Cyclase family protein</fullName>
    </submittedName>
</protein>
<organism evidence="1 2">
    <name type="scientific">Paracoccus fontiphilus</name>
    <dbReference type="NCBI Taxonomy" id="1815556"/>
    <lineage>
        <taxon>Bacteria</taxon>
        <taxon>Pseudomonadati</taxon>
        <taxon>Pseudomonadota</taxon>
        <taxon>Alphaproteobacteria</taxon>
        <taxon>Rhodobacterales</taxon>
        <taxon>Paracoccaceae</taxon>
        <taxon>Paracoccus</taxon>
    </lineage>
</organism>
<evidence type="ECO:0000313" key="2">
    <source>
        <dbReference type="Proteomes" id="UP001595557"/>
    </source>
</evidence>
<evidence type="ECO:0000313" key="1">
    <source>
        <dbReference type="EMBL" id="MFC3170329.1"/>
    </source>
</evidence>
<accession>A0ABV7ILN9</accession>
<dbReference type="SUPFAM" id="SSF102198">
    <property type="entry name" value="Putative cyclase"/>
    <property type="match status" value="1"/>
</dbReference>
<comment type="caution">
    <text evidence="1">The sequence shown here is derived from an EMBL/GenBank/DDBJ whole genome shotgun (WGS) entry which is preliminary data.</text>
</comment>
<dbReference type="EMBL" id="JBHRTE010000101">
    <property type="protein sequence ID" value="MFC3170329.1"/>
    <property type="molecule type" value="Genomic_DNA"/>
</dbReference>
<dbReference type="Pfam" id="PF04199">
    <property type="entry name" value="Cyclase"/>
    <property type="match status" value="1"/>
</dbReference>
<name>A0ABV7ILN9_9RHOB</name>
<dbReference type="Gene3D" id="3.50.30.50">
    <property type="entry name" value="Putative cyclase"/>
    <property type="match status" value="1"/>
</dbReference>
<sequence length="185" mass="19651">MSAKAAEDPNATVEPDDIETWRSAQGEISAGACVAMNSGWTAKMGNPSWRNLPDGTLAFPSFSKAATDLLADTGEASIGVDALAHDPGNSADFAVHHSRLPSARATVFTGAPKHRGGTGGVARVMTLLQDARDGPQADDPESWTIRPPQIVRITPTGVIAAWDWAARFWRMPRPLRRPPAMTPSA</sequence>
<dbReference type="Proteomes" id="UP001595557">
    <property type="component" value="Unassembled WGS sequence"/>
</dbReference>
<reference evidence="2" key="1">
    <citation type="journal article" date="2019" name="Int. J. Syst. Evol. Microbiol.">
        <title>The Global Catalogue of Microorganisms (GCM) 10K type strain sequencing project: providing services to taxonomists for standard genome sequencing and annotation.</title>
        <authorList>
            <consortium name="The Broad Institute Genomics Platform"/>
            <consortium name="The Broad Institute Genome Sequencing Center for Infectious Disease"/>
            <person name="Wu L."/>
            <person name="Ma J."/>
        </authorList>
    </citation>
    <scope>NUCLEOTIDE SEQUENCE [LARGE SCALE GENOMIC DNA]</scope>
    <source>
        <strain evidence="2">KCTC 52239</strain>
    </source>
</reference>
<dbReference type="RefSeq" id="WP_341351615.1">
    <property type="nucleotide sequence ID" value="NZ_JAFNAW010000070.1"/>
</dbReference>
<dbReference type="InterPro" id="IPR037175">
    <property type="entry name" value="KFase_sf"/>
</dbReference>
<gene>
    <name evidence="1" type="ORF">ACFOD7_20060</name>
</gene>
<proteinExistence type="predicted"/>
<dbReference type="InterPro" id="IPR007325">
    <property type="entry name" value="KFase/CYL"/>
</dbReference>
<keyword evidence="2" id="KW-1185">Reference proteome</keyword>